<dbReference type="AlphaFoldDB" id="B9ACT4"/>
<reference evidence="1 2" key="1">
    <citation type="submission" date="2008-10" db="EMBL/GenBank/DDBJ databases">
        <authorList>
            <person name="Fulton L."/>
            <person name="Clifton S."/>
            <person name="Fulton B."/>
            <person name="Xu J."/>
            <person name="Minx P."/>
            <person name="Pepin K.H."/>
            <person name="Johnson M."/>
            <person name="Bhonagiri V."/>
            <person name="Nash W.E."/>
            <person name="Mardis E.R."/>
            <person name="Wilson R.K."/>
        </authorList>
    </citation>
    <scope>NUCLEOTIDE SEQUENCE [LARGE SCALE GENOMIC DNA]</scope>
    <source>
        <strain evidence="1 2">DSM 2375</strain>
    </source>
</reference>
<comment type="caution">
    <text evidence="1">The sequence shown here is derived from an EMBL/GenBank/DDBJ whole genome shotgun (WGS) entry which is preliminary data.</text>
</comment>
<evidence type="ECO:0000313" key="2">
    <source>
        <dbReference type="Proteomes" id="UP000003489"/>
    </source>
</evidence>
<protein>
    <submittedName>
        <fullName evidence="1">Uncharacterized protein</fullName>
    </submittedName>
</protein>
<dbReference type="PATRIC" id="fig|483214.13.peg.148"/>
<dbReference type="HOGENOM" id="CLU_140791_0_0_2"/>
<dbReference type="Proteomes" id="UP000003489">
    <property type="component" value="Unassembled WGS sequence"/>
</dbReference>
<organism evidence="1 2">
    <name type="scientific">Methanobrevibacter smithii DSM 2375</name>
    <dbReference type="NCBI Taxonomy" id="483214"/>
    <lineage>
        <taxon>Archaea</taxon>
        <taxon>Methanobacteriati</taxon>
        <taxon>Methanobacteriota</taxon>
        <taxon>Methanomada group</taxon>
        <taxon>Methanobacteria</taxon>
        <taxon>Methanobacteriales</taxon>
        <taxon>Methanobacteriaceae</taxon>
        <taxon>Methanobrevibacter</taxon>
    </lineage>
</organism>
<dbReference type="EMBL" id="ABYW01000001">
    <property type="protein sequence ID" value="EEE41274.1"/>
    <property type="molecule type" value="Genomic_DNA"/>
</dbReference>
<reference evidence="1 2" key="2">
    <citation type="submission" date="2008-11" db="EMBL/GenBank/DDBJ databases">
        <title>Draft genome sequence of Methanobrevibacter smithii (DSM 2375).</title>
        <authorList>
            <person name="Sudarsanam P."/>
            <person name="Ley R."/>
            <person name="Guruge J."/>
            <person name="Turnbaugh P.J."/>
            <person name="Mahowald M."/>
            <person name="Liep D."/>
            <person name="Gordon J."/>
        </authorList>
    </citation>
    <scope>NUCLEOTIDE SEQUENCE [LARGE SCALE GENOMIC DNA]</scope>
    <source>
        <strain evidence="1 2">DSM 2375</strain>
    </source>
</reference>
<accession>B9ACT4</accession>
<gene>
    <name evidence="1" type="ORF">METSMIALI_00156</name>
</gene>
<proteinExistence type="predicted"/>
<name>B9ACT4_METSM</name>
<sequence>MLNVKSKLQTCLLYFYFLGGTLIIEFNNDEILFLEGETGMVGIIKVAYENKMLFIATQNNEEIVQFLEKDDLIAVSNFKKDKRAIRSQAYLTREENSPLVILNKEHPSTKRLETVLSVGDRVCLNCNITPGTHPEQDVLCSCDSLSGLEISKTETGIKLNQYFDKYTIEKF</sequence>
<evidence type="ECO:0000313" key="1">
    <source>
        <dbReference type="EMBL" id="EEE41274.1"/>
    </source>
</evidence>